<dbReference type="InterPro" id="IPR036390">
    <property type="entry name" value="WH_DNA-bd_sf"/>
</dbReference>
<dbReference type="InterPro" id="IPR000847">
    <property type="entry name" value="LysR_HTH_N"/>
</dbReference>
<keyword evidence="7" id="KW-1185">Reference proteome</keyword>
<sequence>MKPSRSNLPPLSCLLPFEAAARLESITKAAEELSLTQAAISKQIRVLEDNLGTPLFDRRNRAVYLTEEGRELRRIIRASLGDIAAACKNIRDRHSDNEIILRSQQCEAIYWLMPRLSKFYQEHPEIELRVSVSTRPISDASEDFDLALQSIDRNHGTAILVHHAEDEVFPVCSPGYLTSGAQSLSVDQLLDLRLLHHQTADQDWMTWDVWLSKLGIKPRVSRLDLVYDSYPMVVQAATEGHGIAVGWRRTCEHLLATGALIRPCADDVSLPDGLGLYAPNSNPPRPEVQVLLDWMIAELS</sequence>
<dbReference type="Proteomes" id="UP000193224">
    <property type="component" value="Unassembled WGS sequence"/>
</dbReference>
<evidence type="ECO:0000256" key="4">
    <source>
        <dbReference type="ARBA" id="ARBA00023163"/>
    </source>
</evidence>
<dbReference type="GO" id="GO:0006351">
    <property type="term" value="P:DNA-templated transcription"/>
    <property type="evidence" value="ECO:0007669"/>
    <property type="project" value="TreeGrafter"/>
</dbReference>
<dbReference type="PANTHER" id="PTHR30537">
    <property type="entry name" value="HTH-TYPE TRANSCRIPTIONAL REGULATOR"/>
    <property type="match status" value="1"/>
</dbReference>
<dbReference type="AlphaFoldDB" id="A0A1X7BVL3"/>
<dbReference type="GO" id="GO:0043565">
    <property type="term" value="F:sequence-specific DNA binding"/>
    <property type="evidence" value="ECO:0007669"/>
    <property type="project" value="TreeGrafter"/>
</dbReference>
<gene>
    <name evidence="6" type="primary">gcvA_21</name>
    <name evidence="6" type="ORF">ROA7745_03481</name>
</gene>
<organism evidence="6 7">
    <name type="scientific">Roseovarius aestuarii</name>
    <dbReference type="NCBI Taxonomy" id="475083"/>
    <lineage>
        <taxon>Bacteria</taxon>
        <taxon>Pseudomonadati</taxon>
        <taxon>Pseudomonadota</taxon>
        <taxon>Alphaproteobacteria</taxon>
        <taxon>Rhodobacterales</taxon>
        <taxon>Roseobacteraceae</taxon>
        <taxon>Roseovarius</taxon>
    </lineage>
</organism>
<keyword evidence="3" id="KW-0238">DNA-binding</keyword>
<protein>
    <submittedName>
        <fullName evidence="6">Glycine cleavage system transcriptional activator</fullName>
    </submittedName>
</protein>
<evidence type="ECO:0000256" key="1">
    <source>
        <dbReference type="ARBA" id="ARBA00009437"/>
    </source>
</evidence>
<dbReference type="RefSeq" id="WP_085801557.1">
    <property type="nucleotide sequence ID" value="NZ_FWXB01000015.1"/>
</dbReference>
<proteinExistence type="inferred from homology"/>
<dbReference type="Pfam" id="PF03466">
    <property type="entry name" value="LysR_substrate"/>
    <property type="match status" value="1"/>
</dbReference>
<dbReference type="GO" id="GO:0003700">
    <property type="term" value="F:DNA-binding transcription factor activity"/>
    <property type="evidence" value="ECO:0007669"/>
    <property type="project" value="InterPro"/>
</dbReference>
<accession>A0A1X7BVL3</accession>
<evidence type="ECO:0000256" key="2">
    <source>
        <dbReference type="ARBA" id="ARBA00023015"/>
    </source>
</evidence>
<dbReference type="InterPro" id="IPR005119">
    <property type="entry name" value="LysR_subst-bd"/>
</dbReference>
<feature type="domain" description="HTH lysR-type" evidence="5">
    <location>
        <begin position="9"/>
        <end position="66"/>
    </location>
</feature>
<dbReference type="Gene3D" id="1.10.10.10">
    <property type="entry name" value="Winged helix-like DNA-binding domain superfamily/Winged helix DNA-binding domain"/>
    <property type="match status" value="1"/>
</dbReference>
<dbReference type="SUPFAM" id="SSF53850">
    <property type="entry name" value="Periplasmic binding protein-like II"/>
    <property type="match status" value="1"/>
</dbReference>
<comment type="similarity">
    <text evidence="1">Belongs to the LysR transcriptional regulatory family.</text>
</comment>
<evidence type="ECO:0000313" key="6">
    <source>
        <dbReference type="EMBL" id="SMC13624.1"/>
    </source>
</evidence>
<name>A0A1X7BVL3_9RHOB</name>
<keyword evidence="4" id="KW-0804">Transcription</keyword>
<keyword evidence="2" id="KW-0805">Transcription regulation</keyword>
<dbReference type="Pfam" id="PF00126">
    <property type="entry name" value="HTH_1"/>
    <property type="match status" value="1"/>
</dbReference>
<evidence type="ECO:0000313" key="7">
    <source>
        <dbReference type="Proteomes" id="UP000193224"/>
    </source>
</evidence>
<dbReference type="InterPro" id="IPR058163">
    <property type="entry name" value="LysR-type_TF_proteobact-type"/>
</dbReference>
<evidence type="ECO:0000256" key="3">
    <source>
        <dbReference type="ARBA" id="ARBA00023125"/>
    </source>
</evidence>
<dbReference type="EMBL" id="FWXB01000015">
    <property type="protein sequence ID" value="SMC13624.1"/>
    <property type="molecule type" value="Genomic_DNA"/>
</dbReference>
<evidence type="ECO:0000259" key="5">
    <source>
        <dbReference type="PROSITE" id="PS50931"/>
    </source>
</evidence>
<dbReference type="OrthoDB" id="9804958at2"/>
<dbReference type="SUPFAM" id="SSF46785">
    <property type="entry name" value="Winged helix' DNA-binding domain"/>
    <property type="match status" value="1"/>
</dbReference>
<dbReference type="InterPro" id="IPR036388">
    <property type="entry name" value="WH-like_DNA-bd_sf"/>
</dbReference>
<dbReference type="PANTHER" id="PTHR30537:SF74">
    <property type="entry name" value="HTH-TYPE TRANSCRIPTIONAL REGULATOR TRPI"/>
    <property type="match status" value="1"/>
</dbReference>
<reference evidence="6 7" key="1">
    <citation type="submission" date="2017-03" db="EMBL/GenBank/DDBJ databases">
        <authorList>
            <person name="Afonso C.L."/>
            <person name="Miller P.J."/>
            <person name="Scott M.A."/>
            <person name="Spackman E."/>
            <person name="Goraichik I."/>
            <person name="Dimitrov K.M."/>
            <person name="Suarez D.L."/>
            <person name="Swayne D.E."/>
        </authorList>
    </citation>
    <scope>NUCLEOTIDE SEQUENCE [LARGE SCALE GENOMIC DNA]</scope>
    <source>
        <strain evidence="6 7">CECT 7745</strain>
    </source>
</reference>
<dbReference type="FunFam" id="1.10.10.10:FF:000038">
    <property type="entry name" value="Glycine cleavage system transcriptional activator"/>
    <property type="match status" value="1"/>
</dbReference>
<dbReference type="Gene3D" id="3.40.190.10">
    <property type="entry name" value="Periplasmic binding protein-like II"/>
    <property type="match status" value="2"/>
</dbReference>
<dbReference type="PROSITE" id="PS50931">
    <property type="entry name" value="HTH_LYSR"/>
    <property type="match status" value="1"/>
</dbReference>
<dbReference type="PRINTS" id="PR00039">
    <property type="entry name" value="HTHLYSR"/>
</dbReference>